<comment type="subcellular location">
    <subcellularLocation>
        <location evidence="1">Nucleus</location>
    </subcellularLocation>
</comment>
<evidence type="ECO:0000259" key="4">
    <source>
        <dbReference type="Pfam" id="PF04824"/>
    </source>
</evidence>
<dbReference type="STRING" id="1284197.S8A1S9"/>
<keyword evidence="7" id="KW-1185">Reference proteome</keyword>
<feature type="region of interest" description="Disordered" evidence="3">
    <location>
        <begin position="512"/>
        <end position="531"/>
    </location>
</feature>
<feature type="region of interest" description="Disordered" evidence="3">
    <location>
        <begin position="408"/>
        <end position="441"/>
    </location>
</feature>
<dbReference type="InterPro" id="IPR006909">
    <property type="entry name" value="Rad21/Rec8_C_eu"/>
</dbReference>
<dbReference type="InterPro" id="IPR006910">
    <property type="entry name" value="Rad21_Rec8_N"/>
</dbReference>
<dbReference type="HOGENOM" id="CLU_025342_0_0_1"/>
<dbReference type="PANTHER" id="PTHR12585">
    <property type="entry name" value="SCC1 / RAD21 FAMILY MEMBER"/>
    <property type="match status" value="1"/>
</dbReference>
<dbReference type="Proteomes" id="UP000015100">
    <property type="component" value="Unassembled WGS sequence"/>
</dbReference>
<dbReference type="OMA" id="QQCHYVL"/>
<reference evidence="7" key="2">
    <citation type="submission" date="2013-04" db="EMBL/GenBank/DDBJ databases">
        <title>Genomic mechanisms accounting for the adaptation to parasitism in nematode-trapping fungi.</title>
        <authorList>
            <person name="Ahren D.G."/>
        </authorList>
    </citation>
    <scope>NUCLEOTIDE SEQUENCE [LARGE SCALE GENOMIC DNA]</scope>
    <source>
        <strain evidence="7">CBS 200.50</strain>
    </source>
</reference>
<dbReference type="EMBL" id="AQGS01000814">
    <property type="protein sequence ID" value="EPS36915.1"/>
    <property type="molecule type" value="Genomic_DNA"/>
</dbReference>
<dbReference type="GO" id="GO:0003682">
    <property type="term" value="F:chromatin binding"/>
    <property type="evidence" value="ECO:0007669"/>
    <property type="project" value="TreeGrafter"/>
</dbReference>
<dbReference type="PANTHER" id="PTHR12585:SF72">
    <property type="entry name" value="MEIOTIC RECOMBINATION PROTEIN REC8"/>
    <property type="match status" value="1"/>
</dbReference>
<dbReference type="Pfam" id="PF04824">
    <property type="entry name" value="Rad21_Rec8"/>
    <property type="match status" value="1"/>
</dbReference>
<reference evidence="6 7" key="1">
    <citation type="journal article" date="2013" name="PLoS Genet.">
        <title>Genomic mechanisms accounting for the adaptation to parasitism in nematode-trapping fungi.</title>
        <authorList>
            <person name="Meerupati T."/>
            <person name="Andersson K.M."/>
            <person name="Friman E."/>
            <person name="Kumar D."/>
            <person name="Tunlid A."/>
            <person name="Ahren D."/>
        </authorList>
    </citation>
    <scope>NUCLEOTIDE SEQUENCE [LARGE SCALE GENOMIC DNA]</scope>
    <source>
        <strain evidence="6 7">CBS 200.50</strain>
    </source>
</reference>
<gene>
    <name evidence="6" type="ORF">H072_9494</name>
</gene>
<dbReference type="GO" id="GO:1990414">
    <property type="term" value="P:replication-born double-strand break repair via sister chromatid exchange"/>
    <property type="evidence" value="ECO:0007669"/>
    <property type="project" value="TreeGrafter"/>
</dbReference>
<protein>
    <recommendedName>
        <fullName evidence="8">Rad21/Rec8-like protein N-terminal domain-containing protein</fullName>
    </recommendedName>
</protein>
<feature type="domain" description="Rad21/Rec8-like protein C-terminal eukaryotic" evidence="4">
    <location>
        <begin position="661"/>
        <end position="691"/>
    </location>
</feature>
<proteinExistence type="predicted"/>
<evidence type="ECO:0000256" key="1">
    <source>
        <dbReference type="ARBA" id="ARBA00004123"/>
    </source>
</evidence>
<dbReference type="GO" id="GO:0005634">
    <property type="term" value="C:nucleus"/>
    <property type="evidence" value="ECO:0007669"/>
    <property type="project" value="UniProtKB-SubCell"/>
</dbReference>
<evidence type="ECO:0000313" key="7">
    <source>
        <dbReference type="Proteomes" id="UP000015100"/>
    </source>
</evidence>
<dbReference type="OrthoDB" id="5427633at2759"/>
<accession>S8A1S9</accession>
<organism evidence="6 7">
    <name type="scientific">Dactylellina haptotyla (strain CBS 200.50)</name>
    <name type="common">Nematode-trapping fungus</name>
    <name type="synonym">Monacrosporium haptotylum</name>
    <dbReference type="NCBI Taxonomy" id="1284197"/>
    <lineage>
        <taxon>Eukaryota</taxon>
        <taxon>Fungi</taxon>
        <taxon>Dikarya</taxon>
        <taxon>Ascomycota</taxon>
        <taxon>Pezizomycotina</taxon>
        <taxon>Orbiliomycetes</taxon>
        <taxon>Orbiliales</taxon>
        <taxon>Orbiliaceae</taxon>
        <taxon>Dactylellina</taxon>
    </lineage>
</organism>
<sequence>MFYDHRILTQRKYGVATVWLVATIGSRSTLSKKILKKEILEVNLTKACRTIVQSENPLALRLQSSLLFGVSRDVQYEFNTGRIDLGGNRPRPESLLLQDDSGFVPDLAFILPLSHRLPDDQLHHTTQLTLEDKTILPSGQMIMQSQSHNPSFSSPKQLIVPYSSSLDGEAGFQPFLGSGYEGSVDIGDQFDDDIGFVFDENGEIRDINTCISPPQGRDADGDTQEQLLSDGGIRSIPKLNQWVSLSAGSERVQREHEEGVKNIDAERNLMSFGYFQDEFTDWGDEQDQQLFEPFPRCYKENGEDMVTHEPHKAGKRIKLTRADDNLELKTSDLSALGSKYLENMRHARQKRVRIQEISIAKKSALNFIFNWNGMLRTKNLQSTFDGNVLIQLTKPNAQETVSLSKKIATNRNGLSNDTRREESESEGSQYGRRVRGEHQAGNETVPEVEDLDMGALELDYQENEIARRGSPNISLMPWNIPQRGSRAGSVISFGGFGTSSVGGLPSSINRNFSSTGRRMVSPGVSSSRGFGKRGNRLLSSPIIRNARDIQSRPISPIIQSPRTTYFDEGHPIHLKTTSDLVGNDDQDDDLGDIDYGSSDDVHNIQIPQLVEETLEKEYRSFLNYLESQAAQKYRTEGANSGTLPFITFEELVSPSHNLSTVAAQAFHHILALATRGSIRVEQDHVSNRITIFLTT</sequence>
<dbReference type="eggNOG" id="KOG1213">
    <property type="taxonomic scope" value="Eukaryota"/>
</dbReference>
<name>S8A1S9_DACHA</name>
<dbReference type="CDD" id="cd21789">
    <property type="entry name" value="Rad21_Rec8_M_SpRec8p-like"/>
    <property type="match status" value="1"/>
</dbReference>
<evidence type="ECO:0000256" key="2">
    <source>
        <dbReference type="ARBA" id="ARBA00023242"/>
    </source>
</evidence>
<evidence type="ECO:0000313" key="6">
    <source>
        <dbReference type="EMBL" id="EPS36915.1"/>
    </source>
</evidence>
<feature type="domain" description="Rad21/Rec8-like protein N-terminal" evidence="5">
    <location>
        <begin position="1"/>
        <end position="72"/>
    </location>
</feature>
<dbReference type="AlphaFoldDB" id="S8A1S9"/>
<dbReference type="Pfam" id="PF04825">
    <property type="entry name" value="Rad21_Rec8_N"/>
    <property type="match status" value="1"/>
</dbReference>
<comment type="caution">
    <text evidence="6">The sequence shown here is derived from an EMBL/GenBank/DDBJ whole genome shotgun (WGS) entry which is preliminary data.</text>
</comment>
<evidence type="ECO:0000259" key="5">
    <source>
        <dbReference type="Pfam" id="PF04825"/>
    </source>
</evidence>
<evidence type="ECO:0008006" key="8">
    <source>
        <dbReference type="Google" id="ProtNLM"/>
    </source>
</evidence>
<evidence type="ECO:0000256" key="3">
    <source>
        <dbReference type="SAM" id="MobiDB-lite"/>
    </source>
</evidence>
<dbReference type="GO" id="GO:0008278">
    <property type="term" value="C:cohesin complex"/>
    <property type="evidence" value="ECO:0007669"/>
    <property type="project" value="InterPro"/>
</dbReference>
<keyword evidence="2" id="KW-0539">Nucleus</keyword>
<dbReference type="GO" id="GO:0007062">
    <property type="term" value="P:sister chromatid cohesion"/>
    <property type="evidence" value="ECO:0007669"/>
    <property type="project" value="InterPro"/>
</dbReference>
<dbReference type="InterPro" id="IPR039781">
    <property type="entry name" value="Rad21/Rec8-like"/>
</dbReference>